<evidence type="ECO:0000313" key="2">
    <source>
        <dbReference type="EMBL" id="SDD55970.1"/>
    </source>
</evidence>
<gene>
    <name evidence="2" type="ORF">SAMN04489747_1232</name>
</gene>
<dbReference type="AlphaFoldDB" id="A0A1G6VQN3"/>
<name>A0A1G6VQN3_9ACTN</name>
<dbReference type="Proteomes" id="UP000198546">
    <property type="component" value="Chromosome i"/>
</dbReference>
<accession>A0A1G6VQN3</accession>
<dbReference type="EMBL" id="LT629688">
    <property type="protein sequence ID" value="SDD55970.1"/>
    <property type="molecule type" value="Genomic_DNA"/>
</dbReference>
<evidence type="ECO:0008006" key="4">
    <source>
        <dbReference type="Google" id="ProtNLM"/>
    </source>
</evidence>
<protein>
    <recommendedName>
        <fullName evidence="4">Dolichyl-phosphate-mannose-protein mannosyltransferase</fullName>
    </recommendedName>
</protein>
<keyword evidence="3" id="KW-1185">Reference proteome</keyword>
<keyword evidence="1" id="KW-1133">Transmembrane helix</keyword>
<feature type="transmembrane region" description="Helical" evidence="1">
    <location>
        <begin position="318"/>
        <end position="334"/>
    </location>
</feature>
<organism evidence="2 3">
    <name type="scientific">Auraticoccus monumenti</name>
    <dbReference type="NCBI Taxonomy" id="675864"/>
    <lineage>
        <taxon>Bacteria</taxon>
        <taxon>Bacillati</taxon>
        <taxon>Actinomycetota</taxon>
        <taxon>Actinomycetes</taxon>
        <taxon>Propionibacteriales</taxon>
        <taxon>Propionibacteriaceae</taxon>
        <taxon>Auraticoccus</taxon>
    </lineage>
</organism>
<evidence type="ECO:0000256" key="1">
    <source>
        <dbReference type="SAM" id="Phobius"/>
    </source>
</evidence>
<feature type="transmembrane region" description="Helical" evidence="1">
    <location>
        <begin position="182"/>
        <end position="203"/>
    </location>
</feature>
<sequence>MPGGHGREDLRRGAAEVAPVVRPPHPWLPLTVGAATALLVVLRVATRPELFDRVWAEDGAVFLHDAQQAGAVSIGMEYAGYGHLVPRLLALGASALPMATVPVYVVVAVALTLGLLAWFAAAAAGSLTGSRLAMVVAGTSFALAPALHDEVIGNLANLQWFLLAAASWALSTSASRLRWGAALVAGLAAATTPLVALLLPAALLLHGQRLLRLPAAWGAAVGLAWQLAVMTLGSSSRREPPARLGEIRSPWSSLLDHVDGSPGDSLLAVTLLTSLLITVGVALVRHRDSRRLQLSLLLSVAVLGVFMTVYSGRLHGRYVAALLLLALVAVSCALPRLSRPLTALLSIPLLCAVVLAFPPSDYRAEGPSWRLELESVAVSCRAGDPPPPIQLSPAGWGSMPARCEP</sequence>
<feature type="transmembrane region" description="Helical" evidence="1">
    <location>
        <begin position="215"/>
        <end position="234"/>
    </location>
</feature>
<feature type="transmembrane region" description="Helical" evidence="1">
    <location>
        <begin position="296"/>
        <end position="312"/>
    </location>
</feature>
<dbReference type="STRING" id="675864.SAMN04489747_1232"/>
<feature type="transmembrane region" description="Helical" evidence="1">
    <location>
        <begin position="265"/>
        <end position="284"/>
    </location>
</feature>
<proteinExistence type="predicted"/>
<keyword evidence="1" id="KW-0812">Transmembrane</keyword>
<evidence type="ECO:0000313" key="3">
    <source>
        <dbReference type="Proteomes" id="UP000198546"/>
    </source>
</evidence>
<feature type="transmembrane region" description="Helical" evidence="1">
    <location>
        <begin position="341"/>
        <end position="359"/>
    </location>
</feature>
<keyword evidence="1" id="KW-0472">Membrane</keyword>
<reference evidence="2 3" key="1">
    <citation type="submission" date="2016-10" db="EMBL/GenBank/DDBJ databases">
        <authorList>
            <person name="de Groot N.N."/>
        </authorList>
    </citation>
    <scope>NUCLEOTIDE SEQUENCE [LARGE SCALE GENOMIC DNA]</scope>
    <source>
        <strain evidence="2 3">MON 2.2</strain>
    </source>
</reference>
<feature type="transmembrane region" description="Helical" evidence="1">
    <location>
        <begin position="27"/>
        <end position="45"/>
    </location>
</feature>